<protein>
    <submittedName>
        <fullName evidence="1">Uncharacterized protein</fullName>
    </submittedName>
</protein>
<dbReference type="EMBL" id="BGPR01005524">
    <property type="protein sequence ID" value="GBN10975.1"/>
    <property type="molecule type" value="Genomic_DNA"/>
</dbReference>
<reference evidence="1 2" key="1">
    <citation type="journal article" date="2019" name="Sci. Rep.">
        <title>Orb-weaving spider Araneus ventricosus genome elucidates the spidroin gene catalogue.</title>
        <authorList>
            <person name="Kono N."/>
            <person name="Nakamura H."/>
            <person name="Ohtoshi R."/>
            <person name="Moran D.A.P."/>
            <person name="Shinohara A."/>
            <person name="Yoshida Y."/>
            <person name="Fujiwara M."/>
            <person name="Mori M."/>
            <person name="Tomita M."/>
            <person name="Arakawa K."/>
        </authorList>
    </citation>
    <scope>NUCLEOTIDE SEQUENCE [LARGE SCALE GENOMIC DNA]</scope>
</reference>
<organism evidence="1 2">
    <name type="scientific">Araneus ventricosus</name>
    <name type="common">Orbweaver spider</name>
    <name type="synonym">Epeira ventricosa</name>
    <dbReference type="NCBI Taxonomy" id="182803"/>
    <lineage>
        <taxon>Eukaryota</taxon>
        <taxon>Metazoa</taxon>
        <taxon>Ecdysozoa</taxon>
        <taxon>Arthropoda</taxon>
        <taxon>Chelicerata</taxon>
        <taxon>Arachnida</taxon>
        <taxon>Araneae</taxon>
        <taxon>Araneomorphae</taxon>
        <taxon>Entelegynae</taxon>
        <taxon>Araneoidea</taxon>
        <taxon>Araneidae</taxon>
        <taxon>Araneus</taxon>
    </lineage>
</organism>
<evidence type="ECO:0000313" key="1">
    <source>
        <dbReference type="EMBL" id="GBN10975.1"/>
    </source>
</evidence>
<gene>
    <name evidence="1" type="ORF">AVEN_32696_1</name>
</gene>
<dbReference type="OrthoDB" id="6414967at2759"/>
<sequence length="205" mass="23094">MSNYFCRAAPVKEKPQCCMATTPNCNASQNRDSSAEGVKKCLYVVKEEKTIISNSQVIKNVSASIYYSADIEVCGIPERLHEDCKFLLVQVASALNLRLPYHSISISQRVHGKNGMRSIVGRLPPVLAEEFLKRAKQRVLTLKDVGFDISLMQPNMLVSVNRYFSPIVQGQVNWKARRPNEDKFSIRDGKKMILKCKLSNTALEI</sequence>
<comment type="caution">
    <text evidence="1">The sequence shown here is derived from an EMBL/GenBank/DDBJ whole genome shotgun (WGS) entry which is preliminary data.</text>
</comment>
<evidence type="ECO:0000313" key="2">
    <source>
        <dbReference type="Proteomes" id="UP000499080"/>
    </source>
</evidence>
<accession>A0A4Y2L8F0</accession>
<dbReference type="AlphaFoldDB" id="A0A4Y2L8F0"/>
<dbReference type="Proteomes" id="UP000499080">
    <property type="component" value="Unassembled WGS sequence"/>
</dbReference>
<name>A0A4Y2L8F0_ARAVE</name>
<proteinExistence type="predicted"/>
<keyword evidence="2" id="KW-1185">Reference proteome</keyword>